<feature type="region of interest" description="Disordered" evidence="9">
    <location>
        <begin position="173"/>
        <end position="204"/>
    </location>
</feature>
<evidence type="ECO:0000256" key="8">
    <source>
        <dbReference type="RuleBase" id="RU364141"/>
    </source>
</evidence>
<dbReference type="EMBL" id="KI669498">
    <property type="protein sequence ID" value="OCF35587.1"/>
    <property type="molecule type" value="Genomic_DNA"/>
</dbReference>
<dbReference type="OrthoDB" id="1929813at2759"/>
<evidence type="ECO:0000256" key="1">
    <source>
        <dbReference type="ARBA" id="ARBA00004123"/>
    </source>
</evidence>
<organism evidence="10 11">
    <name type="scientific">Kwoniella heveanensis BCC8398</name>
    <dbReference type="NCBI Taxonomy" id="1296120"/>
    <lineage>
        <taxon>Eukaryota</taxon>
        <taxon>Fungi</taxon>
        <taxon>Dikarya</taxon>
        <taxon>Basidiomycota</taxon>
        <taxon>Agaricomycotina</taxon>
        <taxon>Tremellomycetes</taxon>
        <taxon>Tremellales</taxon>
        <taxon>Cryptococcaceae</taxon>
        <taxon>Kwoniella</taxon>
    </lineage>
</organism>
<dbReference type="GO" id="GO:0006357">
    <property type="term" value="P:regulation of transcription by RNA polymerase II"/>
    <property type="evidence" value="ECO:0007669"/>
    <property type="project" value="InterPro"/>
</dbReference>
<feature type="region of interest" description="Disordered" evidence="9">
    <location>
        <begin position="234"/>
        <end position="284"/>
    </location>
</feature>
<dbReference type="AlphaFoldDB" id="A0A1B9GX29"/>
<keyword evidence="5 8" id="KW-0804">Transcription</keyword>
<dbReference type="STRING" id="1296120.A0A1B9GX29"/>
<name>A0A1B9GX29_9TREE</name>
<evidence type="ECO:0000256" key="7">
    <source>
        <dbReference type="ARBA" id="ARBA00031257"/>
    </source>
</evidence>
<sequence>MAVAPVSAEPSSSIPSSSSSPSSAQAPRLSLLQNLSTQSILITQLFSLLSSGLPPVSPATITGSQLPNFNVNANASAQAIEQIYAAIQLSTLDLSGLVKETYEHQAEWQRFLAKKREVEGLEKRVRGVMRRLEACRGELEEMVEIGREVRRDIERSETNPIPSRLLLSTAQSISKHTSAPIPPISSSNTTTAEGGSGVAPPPTVIDKSLYAPWPSEMNMRQGLLFQLEGSMGGMGERGVVGDELPSTTNQVQDAQSQAQPQEPHQAPAHAHVHHEEPSRRYDPNAVFDLALNSDSDDD</sequence>
<feature type="compositionally biased region" description="Polar residues" evidence="9">
    <location>
        <begin position="184"/>
        <end position="193"/>
    </location>
</feature>
<keyword evidence="4 8" id="KW-0805">Transcription regulation</keyword>
<evidence type="ECO:0000256" key="3">
    <source>
        <dbReference type="ARBA" id="ARBA00020629"/>
    </source>
</evidence>
<comment type="subunit">
    <text evidence="8">Component of the Mediator complex.</text>
</comment>
<evidence type="ECO:0000256" key="5">
    <source>
        <dbReference type="ARBA" id="ARBA00023163"/>
    </source>
</evidence>
<dbReference type="PANTHER" id="PTHR13208:SF2">
    <property type="entry name" value="MEDIATOR OF RNA POLYMERASE II TRANSCRIPTION SUBUNIT 4"/>
    <property type="match status" value="1"/>
</dbReference>
<comment type="similarity">
    <text evidence="2 8">Belongs to the Mediator complex subunit 4 family.</text>
</comment>
<feature type="region of interest" description="Disordered" evidence="9">
    <location>
        <begin position="1"/>
        <end position="25"/>
    </location>
</feature>
<feature type="compositionally biased region" description="Basic and acidic residues" evidence="9">
    <location>
        <begin position="273"/>
        <end position="282"/>
    </location>
</feature>
<dbReference type="Pfam" id="PF10018">
    <property type="entry name" value="Med4"/>
    <property type="match status" value="1"/>
</dbReference>
<evidence type="ECO:0000313" key="11">
    <source>
        <dbReference type="Proteomes" id="UP000092666"/>
    </source>
</evidence>
<dbReference type="Proteomes" id="UP000092666">
    <property type="component" value="Unassembled WGS sequence"/>
</dbReference>
<protein>
    <recommendedName>
        <fullName evidence="3 8">Mediator of RNA polymerase II transcription subunit 4</fullName>
    </recommendedName>
    <alternativeName>
        <fullName evidence="7 8">Mediator complex subunit 4</fullName>
    </alternativeName>
</protein>
<keyword evidence="8" id="KW-0010">Activator</keyword>
<dbReference type="InterPro" id="IPR019258">
    <property type="entry name" value="Mediator_Med4"/>
</dbReference>
<evidence type="ECO:0000256" key="2">
    <source>
        <dbReference type="ARBA" id="ARBA00009626"/>
    </source>
</evidence>
<feature type="compositionally biased region" description="Low complexity" evidence="9">
    <location>
        <begin position="250"/>
        <end position="269"/>
    </location>
</feature>
<dbReference type="PANTHER" id="PTHR13208">
    <property type="entry name" value="MEDIATOR OF RNA POLYMERASE II TRANSCRIPTION SUBUNIT 4"/>
    <property type="match status" value="1"/>
</dbReference>
<evidence type="ECO:0000256" key="4">
    <source>
        <dbReference type="ARBA" id="ARBA00023015"/>
    </source>
</evidence>
<keyword evidence="11" id="KW-1185">Reference proteome</keyword>
<evidence type="ECO:0000313" key="10">
    <source>
        <dbReference type="EMBL" id="OCF35587.1"/>
    </source>
</evidence>
<gene>
    <name evidence="8" type="primary">MED4</name>
    <name evidence="10" type="ORF">I316_02642</name>
</gene>
<keyword evidence="6 8" id="KW-0539">Nucleus</keyword>
<dbReference type="GO" id="GO:0016592">
    <property type="term" value="C:mediator complex"/>
    <property type="evidence" value="ECO:0007669"/>
    <property type="project" value="InterPro"/>
</dbReference>
<proteinExistence type="inferred from homology"/>
<comment type="function">
    <text evidence="8">Component of the Mediator complex, a coactivator involved in the regulated transcription of nearly all RNA polymerase II-dependent genes. Mediator functions as a bridge to convey information from gene-specific regulatory proteins to the basal RNA polymerase II transcription machinery. Mediator is recruited to promoters by direct interactions with regulatory proteins and serves as a scaffold for the assembly of a functional preinitiation complex with RNA polymerase II and the general transcription factors.</text>
</comment>
<accession>A0A1B9GX29</accession>
<evidence type="ECO:0000256" key="6">
    <source>
        <dbReference type="ARBA" id="ARBA00023242"/>
    </source>
</evidence>
<reference evidence="10 11" key="1">
    <citation type="submission" date="2013-07" db="EMBL/GenBank/DDBJ databases">
        <title>The Genome Sequence of Cryptococcus heveanensis BCC8398.</title>
        <authorList>
            <consortium name="The Broad Institute Genome Sequencing Platform"/>
            <person name="Cuomo C."/>
            <person name="Litvintseva A."/>
            <person name="Chen Y."/>
            <person name="Heitman J."/>
            <person name="Sun S."/>
            <person name="Springer D."/>
            <person name="Dromer F."/>
            <person name="Young S.K."/>
            <person name="Zeng Q."/>
            <person name="Gargeya S."/>
            <person name="Fitzgerald M."/>
            <person name="Abouelleil A."/>
            <person name="Alvarado L."/>
            <person name="Berlin A.M."/>
            <person name="Chapman S.B."/>
            <person name="Dewar J."/>
            <person name="Goldberg J."/>
            <person name="Griggs A."/>
            <person name="Gujja S."/>
            <person name="Hansen M."/>
            <person name="Howarth C."/>
            <person name="Imamovic A."/>
            <person name="Larimer J."/>
            <person name="McCowan C."/>
            <person name="Murphy C."/>
            <person name="Pearson M."/>
            <person name="Priest M."/>
            <person name="Roberts A."/>
            <person name="Saif S."/>
            <person name="Shea T."/>
            <person name="Sykes S."/>
            <person name="Wortman J."/>
            <person name="Nusbaum C."/>
            <person name="Birren B."/>
        </authorList>
    </citation>
    <scope>NUCLEOTIDE SEQUENCE [LARGE SCALE GENOMIC DNA]</scope>
    <source>
        <strain evidence="10 11">BCC8398</strain>
    </source>
</reference>
<dbReference type="GO" id="GO:0070847">
    <property type="term" value="C:core mediator complex"/>
    <property type="evidence" value="ECO:0007669"/>
    <property type="project" value="TreeGrafter"/>
</dbReference>
<comment type="subcellular location">
    <subcellularLocation>
        <location evidence="1 8">Nucleus</location>
    </subcellularLocation>
</comment>
<reference evidence="11" key="2">
    <citation type="submission" date="2013-12" db="EMBL/GenBank/DDBJ databases">
        <title>Evolution of pathogenesis and genome organization in the Tremellales.</title>
        <authorList>
            <person name="Cuomo C."/>
            <person name="Litvintseva A."/>
            <person name="Heitman J."/>
            <person name="Chen Y."/>
            <person name="Sun S."/>
            <person name="Springer D."/>
            <person name="Dromer F."/>
            <person name="Young S."/>
            <person name="Zeng Q."/>
            <person name="Chapman S."/>
            <person name="Gujja S."/>
            <person name="Saif S."/>
            <person name="Birren B."/>
        </authorList>
    </citation>
    <scope>NUCLEOTIDE SEQUENCE [LARGE SCALE GENOMIC DNA]</scope>
    <source>
        <strain evidence="11">BCC8398</strain>
    </source>
</reference>
<evidence type="ECO:0000256" key="9">
    <source>
        <dbReference type="SAM" id="MobiDB-lite"/>
    </source>
</evidence>
<dbReference type="GO" id="GO:0003712">
    <property type="term" value="F:transcription coregulator activity"/>
    <property type="evidence" value="ECO:0007669"/>
    <property type="project" value="InterPro"/>
</dbReference>